<dbReference type="Pfam" id="PF00561">
    <property type="entry name" value="Abhydrolase_1"/>
    <property type="match status" value="1"/>
</dbReference>
<reference evidence="3 4" key="1">
    <citation type="submission" date="2016-05" db="EMBL/GenBank/DDBJ databases">
        <title>Draft genome sequence of Pediococcus parvulus 2.6, a probiotic beta-glucan producer strain.</title>
        <authorList>
            <person name="Mohedano M.L."/>
            <person name="Perez-Ramos A."/>
            <person name="Duenas M.T."/>
            <person name="Lamontanara A."/>
            <person name="Orru L."/>
            <person name="Spano G."/>
            <person name="Capozzi V."/>
            <person name="Lopez P."/>
        </authorList>
    </citation>
    <scope>NUCLEOTIDE SEQUENCE [LARGE SCALE GENOMIC DNA]</scope>
    <source>
        <strain evidence="3 4">2.6</strain>
    </source>
</reference>
<evidence type="ECO:0000313" key="3">
    <source>
        <dbReference type="EMBL" id="OAD63024.1"/>
    </source>
</evidence>
<keyword evidence="2" id="KW-0378">Hydrolase</keyword>
<accession>A0AAP5WB91</accession>
<dbReference type="RefSeq" id="WP_068808487.1">
    <property type="nucleotide sequence ID" value="NZ_CP158977.1"/>
</dbReference>
<dbReference type="Gene3D" id="3.40.50.1820">
    <property type="entry name" value="alpha/beta hydrolase"/>
    <property type="match status" value="1"/>
</dbReference>
<dbReference type="Proteomes" id="UP001275867">
    <property type="component" value="Unassembled WGS sequence"/>
</dbReference>
<dbReference type="InterPro" id="IPR029058">
    <property type="entry name" value="AB_hydrolase_fold"/>
</dbReference>
<comment type="caution">
    <text evidence="2">The sequence shown here is derived from an EMBL/GenBank/DDBJ whole genome shotgun (WGS) entry which is preliminary data.</text>
</comment>
<dbReference type="InterPro" id="IPR050266">
    <property type="entry name" value="AB_hydrolase_sf"/>
</dbReference>
<protein>
    <submittedName>
        <fullName evidence="2">Alpha/beta fold hydrolase</fullName>
    </submittedName>
    <submittedName>
        <fullName evidence="3">Alpha/beta hydrolase</fullName>
    </submittedName>
</protein>
<dbReference type="AlphaFoldDB" id="A0AAP5WB91"/>
<evidence type="ECO:0000313" key="4">
    <source>
        <dbReference type="Proteomes" id="UP000077280"/>
    </source>
</evidence>
<dbReference type="EMBL" id="LXND01000094">
    <property type="protein sequence ID" value="OAD63024.1"/>
    <property type="molecule type" value="Genomic_DNA"/>
</dbReference>
<organism evidence="2 5">
    <name type="scientific">Pediococcus parvulus</name>
    <dbReference type="NCBI Taxonomy" id="54062"/>
    <lineage>
        <taxon>Bacteria</taxon>
        <taxon>Bacillati</taxon>
        <taxon>Bacillota</taxon>
        <taxon>Bacilli</taxon>
        <taxon>Lactobacillales</taxon>
        <taxon>Lactobacillaceae</taxon>
        <taxon>Pediococcus</taxon>
    </lineage>
</organism>
<name>A0AAP5WB91_9LACO</name>
<feature type="domain" description="AB hydrolase-1" evidence="1">
    <location>
        <begin position="20"/>
        <end position="215"/>
    </location>
</feature>
<gene>
    <name evidence="3" type="ORF">A7K95_01970</name>
    <name evidence="2" type="ORF">GA842_03545</name>
</gene>
<reference evidence="2" key="2">
    <citation type="submission" date="2019-10" db="EMBL/GenBank/DDBJ databases">
        <title>Malate fermentation in French cider.</title>
        <authorList>
            <person name="Cousin F.J."/>
            <person name="Medina Fernandez S."/>
            <person name="Misery B."/>
            <person name="Laplace J.-M."/>
            <person name="Cretenet M."/>
        </authorList>
    </citation>
    <scope>NUCLEOTIDE SEQUENCE</scope>
    <source>
        <strain evidence="2">UCMA15901</strain>
    </source>
</reference>
<sequence length="265" mass="30495">MKFRTTDNVELDFLDRGKGYPVIFISGFGGYKEIWMLQVNYLLKMGYRVITYDHRNQGSSQRVETNDSLARLILDLRELIQYLQVKNPILIGHSMGASVCYGYLAQFEDVAGVISVDQTPKMLNTSEWQYGFLNATIQNYRQLAKSSPKVRETLHGIDSRVESGLLKQKNNYPFNRSKNVNLLLDHFKQDWVSTLETTKIPVLLIAAIQSPYYDANFVDAVAKSNSMISRAKLTNCGHVIMAEIPNEFNQLLRHFVLKNRYRQLQ</sequence>
<dbReference type="PANTHER" id="PTHR43798">
    <property type="entry name" value="MONOACYLGLYCEROL LIPASE"/>
    <property type="match status" value="1"/>
</dbReference>
<dbReference type="SUPFAM" id="SSF53474">
    <property type="entry name" value="alpha/beta-Hydrolases"/>
    <property type="match status" value="1"/>
</dbReference>
<evidence type="ECO:0000313" key="5">
    <source>
        <dbReference type="Proteomes" id="UP001275867"/>
    </source>
</evidence>
<dbReference type="GO" id="GO:0016787">
    <property type="term" value="F:hydrolase activity"/>
    <property type="evidence" value="ECO:0007669"/>
    <property type="project" value="UniProtKB-KW"/>
</dbReference>
<dbReference type="InterPro" id="IPR000073">
    <property type="entry name" value="AB_hydrolase_1"/>
</dbReference>
<evidence type="ECO:0000259" key="1">
    <source>
        <dbReference type="Pfam" id="PF00561"/>
    </source>
</evidence>
<proteinExistence type="predicted"/>
<dbReference type="Proteomes" id="UP000077280">
    <property type="component" value="Unassembled WGS sequence"/>
</dbReference>
<evidence type="ECO:0000313" key="2">
    <source>
        <dbReference type="EMBL" id="MDV7693968.1"/>
    </source>
</evidence>
<keyword evidence="4" id="KW-1185">Reference proteome</keyword>
<dbReference type="EMBL" id="WERX01000008">
    <property type="protein sequence ID" value="MDV7693968.1"/>
    <property type="molecule type" value="Genomic_DNA"/>
</dbReference>